<evidence type="ECO:0000256" key="4">
    <source>
        <dbReference type="ARBA" id="ARBA00044936"/>
    </source>
</evidence>
<feature type="compositionally biased region" description="Acidic residues" evidence="6">
    <location>
        <begin position="80"/>
        <end position="90"/>
    </location>
</feature>
<dbReference type="Gene3D" id="3.30.110.150">
    <property type="entry name" value="SepF-like protein"/>
    <property type="match status" value="1"/>
</dbReference>
<name>A0ABS5AAQ4_9PSEU</name>
<comment type="subcellular location">
    <subcellularLocation>
        <location evidence="5">Cytoplasm</location>
    </subcellularLocation>
    <text evidence="5">Localizes to the division site, in a FtsZ-dependent manner.</text>
</comment>
<accession>A0ABS5AAQ4</accession>
<keyword evidence="5" id="KW-0963">Cytoplasm</keyword>
<feature type="region of interest" description="Disordered" evidence="6">
    <location>
        <begin position="15"/>
        <end position="128"/>
    </location>
</feature>
<dbReference type="InterPro" id="IPR007561">
    <property type="entry name" value="Cell_div_SepF/SepF-rel"/>
</dbReference>
<dbReference type="PANTHER" id="PTHR35798:SF1">
    <property type="entry name" value="CELL DIVISION PROTEIN SEPF"/>
    <property type="match status" value="1"/>
</dbReference>
<evidence type="ECO:0000256" key="2">
    <source>
        <dbReference type="ARBA" id="ARBA00023210"/>
    </source>
</evidence>
<evidence type="ECO:0000256" key="6">
    <source>
        <dbReference type="SAM" id="MobiDB-lite"/>
    </source>
</evidence>
<keyword evidence="1 5" id="KW-0132">Cell division</keyword>
<comment type="subunit">
    <text evidence="5">Homodimer. Interacts with FtsZ.</text>
</comment>
<gene>
    <name evidence="5" type="primary">sepF</name>
    <name evidence="7" type="ORF">JOF53_002535</name>
</gene>
<comment type="function">
    <text evidence="4 5">Cell division protein that is part of the divisome complex and is recruited early to the Z-ring. Probably stimulates Z-ring formation, perhaps through the cross-linking of FtsZ protofilaments. Its function overlaps with FtsA.</text>
</comment>
<dbReference type="PANTHER" id="PTHR35798">
    <property type="entry name" value="CELL DIVISION PROTEIN SEPF"/>
    <property type="match status" value="1"/>
</dbReference>
<evidence type="ECO:0000313" key="7">
    <source>
        <dbReference type="EMBL" id="MBP2473663.1"/>
    </source>
</evidence>
<evidence type="ECO:0000313" key="8">
    <source>
        <dbReference type="Proteomes" id="UP001519363"/>
    </source>
</evidence>
<keyword evidence="8" id="KW-1185">Reference proteome</keyword>
<keyword evidence="2 5" id="KW-0717">Septation</keyword>
<dbReference type="InterPro" id="IPR023052">
    <property type="entry name" value="Cell_div_SepF"/>
</dbReference>
<protein>
    <recommendedName>
        <fullName evidence="5">Cell division protein SepF</fullName>
    </recommendedName>
</protein>
<comment type="caution">
    <text evidence="7">The sequence shown here is derived from an EMBL/GenBank/DDBJ whole genome shotgun (WGS) entry which is preliminary data.</text>
</comment>
<keyword evidence="3 5" id="KW-0131">Cell cycle</keyword>
<dbReference type="Proteomes" id="UP001519363">
    <property type="component" value="Unassembled WGS sequence"/>
</dbReference>
<comment type="similarity">
    <text evidence="5">Belongs to the SepF family.</text>
</comment>
<dbReference type="EMBL" id="JAGIOO010000001">
    <property type="protein sequence ID" value="MBP2473663.1"/>
    <property type="molecule type" value="Genomic_DNA"/>
</dbReference>
<evidence type="ECO:0000256" key="5">
    <source>
        <dbReference type="HAMAP-Rule" id="MF_01197"/>
    </source>
</evidence>
<dbReference type="HAMAP" id="MF_01197">
    <property type="entry name" value="SepF"/>
    <property type="match status" value="1"/>
</dbReference>
<evidence type="ECO:0000256" key="3">
    <source>
        <dbReference type="ARBA" id="ARBA00023306"/>
    </source>
</evidence>
<evidence type="ECO:0000256" key="1">
    <source>
        <dbReference type="ARBA" id="ARBA00022618"/>
    </source>
</evidence>
<dbReference type="RefSeq" id="WP_086784500.1">
    <property type="nucleotide sequence ID" value="NZ_JAGIOO010000001.1"/>
</dbReference>
<reference evidence="7 8" key="1">
    <citation type="submission" date="2021-03" db="EMBL/GenBank/DDBJ databases">
        <title>Sequencing the genomes of 1000 actinobacteria strains.</title>
        <authorList>
            <person name="Klenk H.-P."/>
        </authorList>
    </citation>
    <scope>NUCLEOTIDE SEQUENCE [LARGE SCALE GENOMIC DNA]</scope>
    <source>
        <strain evidence="7 8">DSM 44580</strain>
    </source>
</reference>
<sequence length="234" mass="26300">MSALQKLKAYFGMVPADEVDRYATEEDDRYHGRSREYGDDYADRDYGDRDRRYGGDDGYDSYGERGSRRRRFGTYRPELVEDVDDYEPEPEPARSRRPWAQSGTAPTTSPAPPTRGALAVSPQPELEPTPRQRAVIEHPSHPLSRITTLAPRSYLEARTIGEHYREGTPVIINLTGMADADARRLVDFAAGLAFALRGDIDKVTNKVFLLSPPNVSVTAEDRRRLAEGGYFSQS</sequence>
<dbReference type="InterPro" id="IPR038594">
    <property type="entry name" value="SepF-like_sf"/>
</dbReference>
<organism evidence="7 8">
    <name type="scientific">Crossiella equi</name>
    <dbReference type="NCBI Taxonomy" id="130796"/>
    <lineage>
        <taxon>Bacteria</taxon>
        <taxon>Bacillati</taxon>
        <taxon>Actinomycetota</taxon>
        <taxon>Actinomycetes</taxon>
        <taxon>Pseudonocardiales</taxon>
        <taxon>Pseudonocardiaceae</taxon>
        <taxon>Crossiella</taxon>
    </lineage>
</organism>
<proteinExistence type="inferred from homology"/>
<feature type="compositionally biased region" description="Basic and acidic residues" evidence="6">
    <location>
        <begin position="18"/>
        <end position="55"/>
    </location>
</feature>
<dbReference type="Pfam" id="PF04472">
    <property type="entry name" value="SepF"/>
    <property type="match status" value="1"/>
</dbReference>